<evidence type="ECO:0000256" key="3">
    <source>
        <dbReference type="SAM" id="Phobius"/>
    </source>
</evidence>
<dbReference type="InterPro" id="IPR045584">
    <property type="entry name" value="Pilin-like"/>
</dbReference>
<dbReference type="InterPro" id="IPR012902">
    <property type="entry name" value="N_methyl_site"/>
</dbReference>
<organism evidence="4 5">
    <name type="scientific">Listeria monocytogenes serotype 1/2a (strain 10403S)</name>
    <dbReference type="NCBI Taxonomy" id="393133"/>
    <lineage>
        <taxon>Bacteria</taxon>
        <taxon>Bacillati</taxon>
        <taxon>Bacillota</taxon>
        <taxon>Bacilli</taxon>
        <taxon>Bacillales</taxon>
        <taxon>Listeriaceae</taxon>
        <taxon>Listeria</taxon>
    </lineage>
</organism>
<sequence length="142" mass="16076">MKINGFTLLEMLLVLTISFTLITLTIFPISSTLSTLREKQLLEEIKASIYYAQINAVATNQDTFISFDPTKNQLITYTNSKTLVIIPLSQTLTLTQPKIGNFRFSSTDGSINRFSTIHLTSSTNNYKLIFQIGKGRFRIEQN</sequence>
<dbReference type="EMBL" id="CP002002">
    <property type="protein sequence ID" value="AEO06329.1"/>
    <property type="molecule type" value="Genomic_DNA"/>
</dbReference>
<dbReference type="RefSeq" id="WP_003732257.1">
    <property type="nucleotide sequence ID" value="NC_017544.1"/>
</dbReference>
<protein>
    <submittedName>
        <fullName evidence="4">Late competence protein ComGD</fullName>
    </submittedName>
</protein>
<dbReference type="KEGG" id="lmt:LMRG_00794"/>
<evidence type="ECO:0000256" key="2">
    <source>
        <dbReference type="ARBA" id="ARBA00023287"/>
    </source>
</evidence>
<dbReference type="SUPFAM" id="SSF54523">
    <property type="entry name" value="Pili subunits"/>
    <property type="match status" value="1"/>
</dbReference>
<dbReference type="HOGENOM" id="CLU_125331_0_0_9"/>
<evidence type="ECO:0000256" key="1">
    <source>
        <dbReference type="ARBA" id="ARBA00004241"/>
    </source>
</evidence>
<dbReference type="NCBIfam" id="NF040982">
    <property type="entry name" value="ComGD"/>
    <property type="match status" value="1"/>
</dbReference>
<comment type="subcellular location">
    <subcellularLocation>
        <location evidence="1">Cell surface</location>
    </subcellularLocation>
</comment>
<gene>
    <name evidence="4" type="ordered locus">LMRG_00794</name>
</gene>
<evidence type="ECO:0000313" key="5">
    <source>
        <dbReference type="Proteomes" id="UP000001288"/>
    </source>
</evidence>
<dbReference type="PIRSF" id="PIRSF021292">
    <property type="entry name" value="Competence_ComGD"/>
    <property type="match status" value="1"/>
</dbReference>
<dbReference type="Proteomes" id="UP000001288">
    <property type="component" value="Chromosome"/>
</dbReference>
<dbReference type="NCBIfam" id="TIGR02532">
    <property type="entry name" value="IV_pilin_GFxxxE"/>
    <property type="match status" value="1"/>
</dbReference>
<keyword evidence="2" id="KW-0178">Competence</keyword>
<keyword evidence="3" id="KW-1133">Transmembrane helix</keyword>
<reference evidence="5" key="1">
    <citation type="submission" date="2010-04" db="EMBL/GenBank/DDBJ databases">
        <title>The genome sequence of Listeria monocytogenes strain 10403S.</title>
        <authorList>
            <consortium name="The Broad Institute Genome Sequencing Platform"/>
            <consortium name="The Broad Institute Genome Sequencing Center for Infectious Disease."/>
            <person name="Borowsky M."/>
            <person name="Borodovsky M."/>
            <person name="Young S.K."/>
            <person name="Zeng Q."/>
            <person name="Koehrsen M."/>
            <person name="Fitzgerald M."/>
            <person name="Wiedmann M."/>
            <person name="Swaminathan B."/>
            <person name="Lauer P."/>
            <person name="Portnoy D."/>
            <person name="Cossart P."/>
            <person name="Buchrieser C."/>
            <person name="Higgins D."/>
            <person name="Abouelleil A."/>
            <person name="Alvarado L."/>
            <person name="Arachchi H.M."/>
            <person name="Berlin A."/>
            <person name="Borenstein D."/>
            <person name="Brown A."/>
            <person name="Chapman S.B."/>
            <person name="Chen Z."/>
            <person name="Dunbar C.D."/>
            <person name="Engels R."/>
            <person name="Freedman E."/>
            <person name="Gearin G."/>
            <person name="Gellesch M."/>
            <person name="Goldberg J."/>
            <person name="Griggs A."/>
            <person name="Gujja S."/>
            <person name="Heilman E."/>
            <person name="Heiman D."/>
            <person name="Howarth C."/>
            <person name="Jen D."/>
            <person name="Larson L."/>
            <person name="Lui A."/>
            <person name="MacDonald J."/>
            <person name="Mehta T."/>
            <person name="Montmayeur A."/>
            <person name="Neiman D."/>
            <person name="Park D."/>
            <person name="Pearson M."/>
            <person name="Priest M."/>
            <person name="Richards J."/>
            <person name="Roberts A."/>
            <person name="Saif S."/>
            <person name="Shea T."/>
            <person name="Shenoy N."/>
            <person name="Sisk P."/>
            <person name="Stolte C."/>
            <person name="Sykes S."/>
            <person name="Walk T."/>
            <person name="White J."/>
            <person name="Yandava C."/>
            <person name="Haas B."/>
            <person name="Nusbaum C."/>
            <person name="Birren B."/>
        </authorList>
    </citation>
    <scope>NUCLEOTIDE SEQUENCE [LARGE SCALE GENOMIC DNA]</scope>
    <source>
        <strain evidence="5">10403S</strain>
    </source>
</reference>
<dbReference type="GO" id="GO:0030420">
    <property type="term" value="P:establishment of competence for transformation"/>
    <property type="evidence" value="ECO:0007669"/>
    <property type="project" value="UniProtKB-KW"/>
</dbReference>
<accession>A0A0H3GG39</accession>
<dbReference type="InterPro" id="IPR016785">
    <property type="entry name" value="ComGD"/>
</dbReference>
<evidence type="ECO:0000313" key="4">
    <source>
        <dbReference type="EMBL" id="AEO06329.1"/>
    </source>
</evidence>
<dbReference type="GO" id="GO:0009986">
    <property type="term" value="C:cell surface"/>
    <property type="evidence" value="ECO:0007669"/>
    <property type="project" value="UniProtKB-SubCell"/>
</dbReference>
<keyword evidence="3" id="KW-0812">Transmembrane</keyword>
<dbReference type="AlphaFoldDB" id="A0A0H3GG39"/>
<proteinExistence type="predicted"/>
<feature type="transmembrane region" description="Helical" evidence="3">
    <location>
        <begin position="6"/>
        <end position="29"/>
    </location>
</feature>
<name>A0A0H3GG39_LISM4</name>
<keyword evidence="3" id="KW-0472">Membrane</keyword>